<sequence length="28" mass="3160">MASSTMFSRYNMIFISSSSCIRSLVLNI</sequence>
<protein>
    <submittedName>
        <fullName evidence="1">Uncharacterized protein</fullName>
    </submittedName>
</protein>
<proteinExistence type="predicted"/>
<dbReference type="EMBL" id="GBRH01241831">
    <property type="protein sequence ID" value="JAD56064.1"/>
    <property type="molecule type" value="Transcribed_RNA"/>
</dbReference>
<evidence type="ECO:0000313" key="1">
    <source>
        <dbReference type="EMBL" id="JAD56064.1"/>
    </source>
</evidence>
<accession>A0A0A9AWG3</accession>
<reference evidence="1" key="2">
    <citation type="journal article" date="2015" name="Data Brief">
        <title>Shoot transcriptome of the giant reed, Arundo donax.</title>
        <authorList>
            <person name="Barrero R.A."/>
            <person name="Guerrero F.D."/>
            <person name="Moolhuijzen P."/>
            <person name="Goolsby J.A."/>
            <person name="Tidwell J."/>
            <person name="Bellgard S.E."/>
            <person name="Bellgard M.I."/>
        </authorList>
    </citation>
    <scope>NUCLEOTIDE SEQUENCE</scope>
    <source>
        <tissue evidence="1">Shoot tissue taken approximately 20 cm above the soil surface</tissue>
    </source>
</reference>
<organism evidence="1">
    <name type="scientific">Arundo donax</name>
    <name type="common">Giant reed</name>
    <name type="synonym">Donax arundinaceus</name>
    <dbReference type="NCBI Taxonomy" id="35708"/>
    <lineage>
        <taxon>Eukaryota</taxon>
        <taxon>Viridiplantae</taxon>
        <taxon>Streptophyta</taxon>
        <taxon>Embryophyta</taxon>
        <taxon>Tracheophyta</taxon>
        <taxon>Spermatophyta</taxon>
        <taxon>Magnoliopsida</taxon>
        <taxon>Liliopsida</taxon>
        <taxon>Poales</taxon>
        <taxon>Poaceae</taxon>
        <taxon>PACMAD clade</taxon>
        <taxon>Arundinoideae</taxon>
        <taxon>Arundineae</taxon>
        <taxon>Arundo</taxon>
    </lineage>
</organism>
<dbReference type="AlphaFoldDB" id="A0A0A9AWG3"/>
<name>A0A0A9AWG3_ARUDO</name>
<reference evidence="1" key="1">
    <citation type="submission" date="2014-09" db="EMBL/GenBank/DDBJ databases">
        <authorList>
            <person name="Magalhaes I.L.F."/>
            <person name="Oliveira U."/>
            <person name="Santos F.R."/>
            <person name="Vidigal T.H.D.A."/>
            <person name="Brescovit A.D."/>
            <person name="Santos A.J."/>
        </authorList>
    </citation>
    <scope>NUCLEOTIDE SEQUENCE</scope>
    <source>
        <tissue evidence="1">Shoot tissue taken approximately 20 cm above the soil surface</tissue>
    </source>
</reference>